<dbReference type="PANTHER" id="PTHR36180">
    <property type="entry name" value="DNA-BINDING PROTEIN-RELATED-RELATED"/>
    <property type="match status" value="1"/>
</dbReference>
<feature type="domain" description="Bro-N" evidence="1">
    <location>
        <begin position="2"/>
        <end position="107"/>
    </location>
</feature>
<gene>
    <name evidence="2" type="ORF">OXPF_15700</name>
</gene>
<dbReference type="Pfam" id="PF03374">
    <property type="entry name" value="ANT"/>
    <property type="match status" value="1"/>
</dbReference>
<dbReference type="EMBL" id="LKET01000028">
    <property type="protein sequence ID" value="KPU45092.1"/>
    <property type="molecule type" value="Genomic_DNA"/>
</dbReference>
<dbReference type="InterPro" id="IPR005039">
    <property type="entry name" value="Ant_C"/>
</dbReference>
<dbReference type="PROSITE" id="PS51750">
    <property type="entry name" value="BRO_N"/>
    <property type="match status" value="1"/>
</dbReference>
<evidence type="ECO:0000313" key="2">
    <source>
        <dbReference type="EMBL" id="KPU45092.1"/>
    </source>
</evidence>
<sequence length="258" mass="29735">MEHPIQIFENEAFGRVRVMEINSLPWWVLKDVCAALGLNSPHKVAERLDEDERNQIPVIDGIGRNQLTTMINESGLYAVILRSDKPKAKAFRRWITTEVLPSIRRHGAYLTEDTLEKALRSSSFTAELLNSLLMQREENTVLRERIEVLTPKARYYDRILQSRNAVQVSVIAKDYGMTAVSFNRLLHELGIQYKLGSTWLLYQPYAGKGYTCSRTYQVNEERSVMHTYWTQAGRLFLYKMLKENGVISLMEDDDAANA</sequence>
<accession>A0A0P8WBJ6</accession>
<dbReference type="InterPro" id="IPR003497">
    <property type="entry name" value="BRO_N_domain"/>
</dbReference>
<comment type="caution">
    <text evidence="2">The sequence shown here is derived from an EMBL/GenBank/DDBJ whole genome shotgun (WGS) entry which is preliminary data.</text>
</comment>
<protein>
    <submittedName>
        <fullName evidence="2">Phage antirepressor protein KilAC domain protein</fullName>
    </submittedName>
</protein>
<evidence type="ECO:0000259" key="1">
    <source>
        <dbReference type="PROSITE" id="PS51750"/>
    </source>
</evidence>
<dbReference type="Pfam" id="PF02498">
    <property type="entry name" value="Bro-N"/>
    <property type="match status" value="1"/>
</dbReference>
<dbReference type="RefSeq" id="WP_054874631.1">
    <property type="nucleotide sequence ID" value="NZ_LKET01000028.1"/>
</dbReference>
<dbReference type="Proteomes" id="UP000050326">
    <property type="component" value="Unassembled WGS sequence"/>
</dbReference>
<dbReference type="PATRIC" id="fig|36849.3.peg.1661"/>
<dbReference type="AlphaFoldDB" id="A0A0P8WBJ6"/>
<dbReference type="STRING" id="36849.OXPF_15700"/>
<dbReference type="OrthoDB" id="9812611at2"/>
<evidence type="ECO:0000313" key="3">
    <source>
        <dbReference type="Proteomes" id="UP000050326"/>
    </source>
</evidence>
<proteinExistence type="predicted"/>
<dbReference type="PANTHER" id="PTHR36180:SF2">
    <property type="entry name" value="BRO FAMILY PROTEIN"/>
    <property type="match status" value="1"/>
</dbReference>
<reference evidence="2 3" key="1">
    <citation type="submission" date="2015-09" db="EMBL/GenBank/DDBJ databases">
        <title>Genome sequence of Oxobacter pfennigii DSM 3222.</title>
        <authorList>
            <person name="Poehlein A."/>
            <person name="Bengelsdorf F.R."/>
            <person name="Schiel-Bengelsdorf B."/>
            <person name="Duerre P."/>
            <person name="Daniel R."/>
        </authorList>
    </citation>
    <scope>NUCLEOTIDE SEQUENCE [LARGE SCALE GENOMIC DNA]</scope>
    <source>
        <strain evidence="2 3">DSM 3222</strain>
    </source>
</reference>
<name>A0A0P8WBJ6_9CLOT</name>
<dbReference type="SMART" id="SM01040">
    <property type="entry name" value="Bro-N"/>
    <property type="match status" value="1"/>
</dbReference>
<organism evidence="2 3">
    <name type="scientific">Oxobacter pfennigii</name>
    <dbReference type="NCBI Taxonomy" id="36849"/>
    <lineage>
        <taxon>Bacteria</taxon>
        <taxon>Bacillati</taxon>
        <taxon>Bacillota</taxon>
        <taxon>Clostridia</taxon>
        <taxon>Eubacteriales</taxon>
        <taxon>Clostridiaceae</taxon>
        <taxon>Oxobacter</taxon>
    </lineage>
</organism>
<keyword evidence="3" id="KW-1185">Reference proteome</keyword>
<dbReference type="GO" id="GO:0003677">
    <property type="term" value="F:DNA binding"/>
    <property type="evidence" value="ECO:0007669"/>
    <property type="project" value="InterPro"/>
</dbReference>